<dbReference type="EMBL" id="BSYR01000019">
    <property type="protein sequence ID" value="GMI81630.1"/>
    <property type="molecule type" value="Genomic_DNA"/>
</dbReference>
<evidence type="ECO:0000256" key="5">
    <source>
        <dbReference type="ARBA" id="ARBA00023015"/>
    </source>
</evidence>
<dbReference type="Gene3D" id="3.30.160.60">
    <property type="entry name" value="Classic Zinc Finger"/>
    <property type="match status" value="2"/>
</dbReference>
<evidence type="ECO:0000313" key="10">
    <source>
        <dbReference type="EMBL" id="GMI81630.1"/>
    </source>
</evidence>
<evidence type="ECO:0000256" key="8">
    <source>
        <dbReference type="SAM" id="MobiDB-lite"/>
    </source>
</evidence>
<gene>
    <name evidence="10" type="ORF">HRI_001832300</name>
</gene>
<dbReference type="GO" id="GO:0003700">
    <property type="term" value="F:DNA-binding transcription factor activity"/>
    <property type="evidence" value="ECO:0007669"/>
    <property type="project" value="InterPro"/>
</dbReference>
<comment type="caution">
    <text evidence="10">The sequence shown here is derived from an EMBL/GenBank/DDBJ whole genome shotgun (WGS) entry which is preliminary data.</text>
</comment>
<protein>
    <recommendedName>
        <fullName evidence="9">C2H2-type domain-containing protein</fullName>
    </recommendedName>
</protein>
<feature type="region of interest" description="Disordered" evidence="8">
    <location>
        <begin position="180"/>
        <end position="211"/>
    </location>
</feature>
<dbReference type="InterPro" id="IPR013087">
    <property type="entry name" value="Znf_C2H2_type"/>
</dbReference>
<dbReference type="PANTHER" id="PTHR45988:SF18">
    <property type="entry name" value="C2H2-TYPE ZINC FINGER FAMILY PROTEIN"/>
    <property type="match status" value="1"/>
</dbReference>
<dbReference type="SUPFAM" id="SSF57667">
    <property type="entry name" value="beta-beta-alpha zinc fingers"/>
    <property type="match status" value="1"/>
</dbReference>
<evidence type="ECO:0000256" key="2">
    <source>
        <dbReference type="ARBA" id="ARBA00022737"/>
    </source>
</evidence>
<dbReference type="InterPro" id="IPR036236">
    <property type="entry name" value="Znf_C2H2_sf"/>
</dbReference>
<dbReference type="Proteomes" id="UP001165190">
    <property type="component" value="Unassembled WGS sequence"/>
</dbReference>
<keyword evidence="4" id="KW-0862">Zinc</keyword>
<dbReference type="InterPro" id="IPR044653">
    <property type="entry name" value="AZF1/2/3-like"/>
</dbReference>
<feature type="domain" description="C2H2-type" evidence="9">
    <location>
        <begin position="39"/>
        <end position="66"/>
    </location>
</feature>
<accession>A0A9W7HPC7</accession>
<organism evidence="10 11">
    <name type="scientific">Hibiscus trionum</name>
    <name type="common">Flower of an hour</name>
    <dbReference type="NCBI Taxonomy" id="183268"/>
    <lineage>
        <taxon>Eukaryota</taxon>
        <taxon>Viridiplantae</taxon>
        <taxon>Streptophyta</taxon>
        <taxon>Embryophyta</taxon>
        <taxon>Tracheophyta</taxon>
        <taxon>Spermatophyta</taxon>
        <taxon>Magnoliopsida</taxon>
        <taxon>eudicotyledons</taxon>
        <taxon>Gunneridae</taxon>
        <taxon>Pentapetalae</taxon>
        <taxon>rosids</taxon>
        <taxon>malvids</taxon>
        <taxon>Malvales</taxon>
        <taxon>Malvaceae</taxon>
        <taxon>Malvoideae</taxon>
        <taxon>Hibiscus</taxon>
    </lineage>
</organism>
<feature type="domain" description="C2H2-type" evidence="9">
    <location>
        <begin position="94"/>
        <end position="121"/>
    </location>
</feature>
<evidence type="ECO:0000256" key="7">
    <source>
        <dbReference type="PROSITE-ProRule" id="PRU00042"/>
    </source>
</evidence>
<evidence type="ECO:0000313" key="11">
    <source>
        <dbReference type="Proteomes" id="UP001165190"/>
    </source>
</evidence>
<dbReference type="PROSITE" id="PS00028">
    <property type="entry name" value="ZINC_FINGER_C2H2_1"/>
    <property type="match status" value="3"/>
</dbReference>
<evidence type="ECO:0000256" key="4">
    <source>
        <dbReference type="ARBA" id="ARBA00022833"/>
    </source>
</evidence>
<keyword evidence="6" id="KW-0804">Transcription</keyword>
<dbReference type="PANTHER" id="PTHR45988">
    <property type="entry name" value="C2H2 TYPE ZINC FINGER TRANSCRIPTION FACTOR FAMILY-RELATED"/>
    <property type="match status" value="1"/>
</dbReference>
<sequence>MSAAAFVFSARNYLKSTHKTEVMERGGETESPPKDSRIKFCSYCRRGFKSSKALYGHLRIHCTSQTQARSKTGILHVNSPERGTKRSPEEDEGFSCLVCNQSFSSMQLLCRHMRIHRGTVSNTDQQPPVTSQESTAFQSNDHNVDLLKDMPGWSQCGKSGLKKIASDDDIFYDAVPSRFDHRPAEHPRKKKKTKENMAFPNPDTSMEGAAADSESTVELLNNRVTSTKNLEAQNCNKPNKSRSRHGRRSMKNAKAAAEREHRCKICGKTFATGQALGGHKTCHRMKDPLKVKLVQPKIEQGSCVELRECVTRMLLPGLLPEEPLLPEHAPPKKMLQFDLNIPYQE</sequence>
<dbReference type="AlphaFoldDB" id="A0A9W7HPC7"/>
<keyword evidence="11" id="KW-1185">Reference proteome</keyword>
<keyword evidence="2" id="KW-0677">Repeat</keyword>
<keyword evidence="1" id="KW-0479">Metal-binding</keyword>
<evidence type="ECO:0000256" key="6">
    <source>
        <dbReference type="ARBA" id="ARBA00023163"/>
    </source>
</evidence>
<evidence type="ECO:0000259" key="9">
    <source>
        <dbReference type="PROSITE" id="PS50157"/>
    </source>
</evidence>
<keyword evidence="5" id="KW-0805">Transcription regulation</keyword>
<reference evidence="10" key="1">
    <citation type="submission" date="2023-05" db="EMBL/GenBank/DDBJ databases">
        <title>Genome and transcriptome analyses reveal genes involved in the formation of fine ridges on petal epidermal cells in Hibiscus trionum.</title>
        <authorList>
            <person name="Koshimizu S."/>
            <person name="Masuda S."/>
            <person name="Ishii T."/>
            <person name="Shirasu K."/>
            <person name="Hoshino A."/>
            <person name="Arita M."/>
        </authorList>
    </citation>
    <scope>NUCLEOTIDE SEQUENCE</scope>
    <source>
        <strain evidence="10">Hamamatsu line</strain>
    </source>
</reference>
<dbReference type="OrthoDB" id="975071at2759"/>
<dbReference type="GO" id="GO:0005634">
    <property type="term" value="C:nucleus"/>
    <property type="evidence" value="ECO:0007669"/>
    <property type="project" value="TreeGrafter"/>
</dbReference>
<feature type="domain" description="C2H2-type" evidence="9">
    <location>
        <begin position="261"/>
        <end position="288"/>
    </location>
</feature>
<dbReference type="PROSITE" id="PS50157">
    <property type="entry name" value="ZINC_FINGER_C2H2_2"/>
    <property type="match status" value="3"/>
</dbReference>
<dbReference type="Pfam" id="PF13912">
    <property type="entry name" value="zf-C2H2_6"/>
    <property type="match status" value="1"/>
</dbReference>
<keyword evidence="3 7" id="KW-0863">Zinc-finger</keyword>
<feature type="region of interest" description="Disordered" evidence="8">
    <location>
        <begin position="233"/>
        <end position="256"/>
    </location>
</feature>
<feature type="compositionally biased region" description="Basic residues" evidence="8">
    <location>
        <begin position="239"/>
        <end position="251"/>
    </location>
</feature>
<evidence type="ECO:0000256" key="1">
    <source>
        <dbReference type="ARBA" id="ARBA00022723"/>
    </source>
</evidence>
<dbReference type="GO" id="GO:0000976">
    <property type="term" value="F:transcription cis-regulatory region binding"/>
    <property type="evidence" value="ECO:0007669"/>
    <property type="project" value="TreeGrafter"/>
</dbReference>
<dbReference type="SMART" id="SM00355">
    <property type="entry name" value="ZnF_C2H2"/>
    <property type="match status" value="3"/>
</dbReference>
<dbReference type="Pfam" id="PF00096">
    <property type="entry name" value="zf-C2H2"/>
    <property type="match status" value="1"/>
</dbReference>
<name>A0A9W7HPC7_HIBTR</name>
<dbReference type="GO" id="GO:0008270">
    <property type="term" value="F:zinc ion binding"/>
    <property type="evidence" value="ECO:0007669"/>
    <property type="project" value="UniProtKB-KW"/>
</dbReference>
<evidence type="ECO:0000256" key="3">
    <source>
        <dbReference type="ARBA" id="ARBA00022771"/>
    </source>
</evidence>
<proteinExistence type="predicted"/>